<keyword evidence="2" id="KW-0328">Glycosyltransferase</keyword>
<dbReference type="GO" id="GO:0016757">
    <property type="term" value="F:glycosyltransferase activity"/>
    <property type="evidence" value="ECO:0007669"/>
    <property type="project" value="UniProtKB-KW"/>
</dbReference>
<evidence type="ECO:0000256" key="5">
    <source>
        <dbReference type="ARBA" id="ARBA00023180"/>
    </source>
</evidence>
<dbReference type="PANTHER" id="PTHR31042">
    <property type="entry name" value="CORE-2/I-BRANCHING BETA-1,6-N-ACETYLGLUCOSAMINYLTRANSFERASE FAMILY PROTEIN-RELATED"/>
    <property type="match status" value="1"/>
</dbReference>
<evidence type="ECO:0000256" key="4">
    <source>
        <dbReference type="ARBA" id="ARBA00023136"/>
    </source>
</evidence>
<dbReference type="GO" id="GO:0016020">
    <property type="term" value="C:membrane"/>
    <property type="evidence" value="ECO:0007669"/>
    <property type="project" value="UniProtKB-SubCell"/>
</dbReference>
<dbReference type="Pfam" id="PF02485">
    <property type="entry name" value="Branch"/>
    <property type="match status" value="1"/>
</dbReference>
<organism evidence="6 7">
    <name type="scientific">Hevea brasiliensis</name>
    <name type="common">Para rubber tree</name>
    <name type="synonym">Siphonia brasiliensis</name>
    <dbReference type="NCBI Taxonomy" id="3981"/>
    <lineage>
        <taxon>Eukaryota</taxon>
        <taxon>Viridiplantae</taxon>
        <taxon>Streptophyta</taxon>
        <taxon>Embryophyta</taxon>
        <taxon>Tracheophyta</taxon>
        <taxon>Spermatophyta</taxon>
        <taxon>Magnoliopsida</taxon>
        <taxon>eudicotyledons</taxon>
        <taxon>Gunneridae</taxon>
        <taxon>Pentapetalae</taxon>
        <taxon>rosids</taxon>
        <taxon>fabids</taxon>
        <taxon>Malpighiales</taxon>
        <taxon>Euphorbiaceae</taxon>
        <taxon>Crotonoideae</taxon>
        <taxon>Micrandreae</taxon>
        <taxon>Hevea</taxon>
    </lineage>
</organism>
<dbReference type="PANTHER" id="PTHR31042:SF108">
    <property type="entry name" value="CORE-2_I-BRANCHING BETA-1,6-N-ACETYLGLUCOSAMINYLTRANSFERASE FAMILY PROTEIN"/>
    <property type="match status" value="1"/>
</dbReference>
<dbReference type="EMBL" id="JAAGAX010000003">
    <property type="protein sequence ID" value="KAF2318183.1"/>
    <property type="molecule type" value="Genomic_DNA"/>
</dbReference>
<dbReference type="InterPro" id="IPR003406">
    <property type="entry name" value="Glyco_trans_14"/>
</dbReference>
<accession>A0A6A6N160</accession>
<dbReference type="AlphaFoldDB" id="A0A6A6N160"/>
<comment type="subcellular location">
    <subcellularLocation>
        <location evidence="1">Membrane</location>
        <topology evidence="1">Single-pass type II membrane protein</topology>
    </subcellularLocation>
</comment>
<gene>
    <name evidence="6" type="ORF">GH714_002340</name>
</gene>
<evidence type="ECO:0000313" key="6">
    <source>
        <dbReference type="EMBL" id="KAF2318183.1"/>
    </source>
</evidence>
<reference evidence="6 7" key="1">
    <citation type="journal article" date="2020" name="Mol. Plant">
        <title>The Chromosome-Based Rubber Tree Genome Provides New Insights into Spurge Genome Evolution and Rubber Biosynthesis.</title>
        <authorList>
            <person name="Liu J."/>
            <person name="Shi C."/>
            <person name="Shi C.C."/>
            <person name="Li W."/>
            <person name="Zhang Q.J."/>
            <person name="Zhang Y."/>
            <person name="Li K."/>
            <person name="Lu H.F."/>
            <person name="Shi C."/>
            <person name="Zhu S.T."/>
            <person name="Xiao Z.Y."/>
            <person name="Nan H."/>
            <person name="Yue Y."/>
            <person name="Zhu X.G."/>
            <person name="Wu Y."/>
            <person name="Hong X.N."/>
            <person name="Fan G.Y."/>
            <person name="Tong Y."/>
            <person name="Zhang D."/>
            <person name="Mao C.L."/>
            <person name="Liu Y.L."/>
            <person name="Hao S.J."/>
            <person name="Liu W.Q."/>
            <person name="Lv M.Q."/>
            <person name="Zhang H.B."/>
            <person name="Liu Y."/>
            <person name="Hu-Tang G.R."/>
            <person name="Wang J.P."/>
            <person name="Wang J.H."/>
            <person name="Sun Y.H."/>
            <person name="Ni S.B."/>
            <person name="Chen W.B."/>
            <person name="Zhang X.C."/>
            <person name="Jiao Y.N."/>
            <person name="Eichler E.E."/>
            <person name="Li G.H."/>
            <person name="Liu X."/>
            <person name="Gao L.Z."/>
        </authorList>
    </citation>
    <scope>NUCLEOTIDE SEQUENCE [LARGE SCALE GENOMIC DNA]</scope>
    <source>
        <strain evidence="7">cv. GT1</strain>
        <tissue evidence="6">Leaf</tissue>
    </source>
</reference>
<evidence type="ECO:0000313" key="7">
    <source>
        <dbReference type="Proteomes" id="UP000467840"/>
    </source>
</evidence>
<proteinExistence type="predicted"/>
<keyword evidence="3" id="KW-0808">Transferase</keyword>
<keyword evidence="4" id="KW-0472">Membrane</keyword>
<keyword evidence="7" id="KW-1185">Reference proteome</keyword>
<dbReference type="InterPro" id="IPR044174">
    <property type="entry name" value="BC10-like"/>
</dbReference>
<name>A0A6A6N160_HEVBR</name>
<evidence type="ECO:0000256" key="1">
    <source>
        <dbReference type="ARBA" id="ARBA00004606"/>
    </source>
</evidence>
<sequence length="158" mass="18020">MYGSLFGTTSNFRAAFAAQSRHKSFIEILSEDPNLQDRYNARGENAMLPEVPFEKFKVGSQFFVLAKRHAVLLLKDKKLWRKFKLPCLNLDSCYPEEHYFPTLLSMADPRGGGDFTGVSVQIKAVEFKLFILFCEEILAGMLAPLMDIADDVIFRDKK</sequence>
<comment type="caution">
    <text evidence="6">The sequence shown here is derived from an EMBL/GenBank/DDBJ whole genome shotgun (WGS) entry which is preliminary data.</text>
</comment>
<evidence type="ECO:0000256" key="2">
    <source>
        <dbReference type="ARBA" id="ARBA00022676"/>
    </source>
</evidence>
<dbReference type="Proteomes" id="UP000467840">
    <property type="component" value="Chromosome 10"/>
</dbReference>
<evidence type="ECO:0000256" key="3">
    <source>
        <dbReference type="ARBA" id="ARBA00022679"/>
    </source>
</evidence>
<protein>
    <submittedName>
        <fullName evidence="6">Uncharacterized protein</fullName>
    </submittedName>
</protein>
<keyword evidence="5" id="KW-0325">Glycoprotein</keyword>